<dbReference type="Proteomes" id="UP001150942">
    <property type="component" value="Unassembled WGS sequence"/>
</dbReference>
<dbReference type="Pfam" id="PF25324">
    <property type="entry name" value="DUF7881"/>
    <property type="match status" value="1"/>
</dbReference>
<comment type="caution">
    <text evidence="3">The sequence shown here is derived from an EMBL/GenBank/DDBJ whole genome shotgun (WGS) entry which is preliminary data.</text>
</comment>
<dbReference type="InterPro" id="IPR057203">
    <property type="entry name" value="DUF7881"/>
</dbReference>
<keyword evidence="4" id="KW-1185">Reference proteome</keyword>
<feature type="domain" description="DUF7881" evidence="2">
    <location>
        <begin position="7"/>
        <end position="77"/>
    </location>
</feature>
<reference evidence="3" key="2">
    <citation type="journal article" date="2023" name="IMA Fungus">
        <title>Comparative genomic study of the Penicillium genus elucidates a diverse pangenome and 15 lateral gene transfer events.</title>
        <authorList>
            <person name="Petersen C."/>
            <person name="Sorensen T."/>
            <person name="Nielsen M.R."/>
            <person name="Sondergaard T.E."/>
            <person name="Sorensen J.L."/>
            <person name="Fitzpatrick D.A."/>
            <person name="Frisvad J.C."/>
            <person name="Nielsen K.L."/>
        </authorList>
    </citation>
    <scope>NUCLEOTIDE SEQUENCE</scope>
    <source>
        <strain evidence="3">IBT 20477</strain>
    </source>
</reference>
<gene>
    <name evidence="3" type="ORF">N7449_003732</name>
</gene>
<name>A0A9W9MXH5_9EURO</name>
<accession>A0A9W9MXH5</accession>
<sequence length="293" mass="33086">MARSAHRNVNFYNGSTGVHLGGVRQKGSITNANFFDMLMNVLLDVEAIISIVFRGTGVPIPINTNRLAEGDYDIFCPQGEVKLTHNTCVQRVYSRSRSAREDSFRNSVRARDGKCVLTGVVNNSASSNEWTGFEAAHIFPMGQQELWRLGGFSRFIIRPGRHPVNSVQNGLLLTLTMHQLFDSFLLSVNPDVSKLLYLSGNNWNVDGRILDIVCRDPNNPDRVADELLRWHFQQCVLANMKGAGEPIFEHDFPSGTDVMNEIMRGPLPAQRMELELFSRLQRIPQEDDDEFVY</sequence>
<proteinExistence type="predicted"/>
<reference evidence="3" key="1">
    <citation type="submission" date="2022-11" db="EMBL/GenBank/DDBJ databases">
        <authorList>
            <person name="Petersen C."/>
        </authorList>
    </citation>
    <scope>NUCLEOTIDE SEQUENCE</scope>
    <source>
        <strain evidence="3">IBT 20477</strain>
    </source>
</reference>
<evidence type="ECO:0000259" key="1">
    <source>
        <dbReference type="Pfam" id="PF13391"/>
    </source>
</evidence>
<dbReference type="Pfam" id="PF13391">
    <property type="entry name" value="HNH_2"/>
    <property type="match status" value="1"/>
</dbReference>
<evidence type="ECO:0000259" key="2">
    <source>
        <dbReference type="Pfam" id="PF25324"/>
    </source>
</evidence>
<feature type="domain" description="HNH nuclease" evidence="1">
    <location>
        <begin position="115"/>
        <end position="189"/>
    </location>
</feature>
<evidence type="ECO:0000313" key="4">
    <source>
        <dbReference type="Proteomes" id="UP001150942"/>
    </source>
</evidence>
<evidence type="ECO:0008006" key="5">
    <source>
        <dbReference type="Google" id="ProtNLM"/>
    </source>
</evidence>
<dbReference type="AlphaFoldDB" id="A0A9W9MXH5"/>
<dbReference type="InterPro" id="IPR003615">
    <property type="entry name" value="HNH_nuc"/>
</dbReference>
<organism evidence="3 4">
    <name type="scientific">Penicillium cf. viridicatum</name>
    <dbReference type="NCBI Taxonomy" id="2972119"/>
    <lineage>
        <taxon>Eukaryota</taxon>
        <taxon>Fungi</taxon>
        <taxon>Dikarya</taxon>
        <taxon>Ascomycota</taxon>
        <taxon>Pezizomycotina</taxon>
        <taxon>Eurotiomycetes</taxon>
        <taxon>Eurotiomycetidae</taxon>
        <taxon>Eurotiales</taxon>
        <taxon>Aspergillaceae</taxon>
        <taxon>Penicillium</taxon>
    </lineage>
</organism>
<evidence type="ECO:0000313" key="3">
    <source>
        <dbReference type="EMBL" id="KAJ5209353.1"/>
    </source>
</evidence>
<dbReference type="OrthoDB" id="2142759at2759"/>
<protein>
    <recommendedName>
        <fullName evidence="5">HNH nuclease domain-containing protein</fullName>
    </recommendedName>
</protein>
<dbReference type="EMBL" id="JAPQKQ010000002">
    <property type="protein sequence ID" value="KAJ5209353.1"/>
    <property type="molecule type" value="Genomic_DNA"/>
</dbReference>